<protein>
    <recommendedName>
        <fullName evidence="2">Phosphoribosyltransferase domain-containing protein</fullName>
    </recommendedName>
</protein>
<dbReference type="InterPro" id="IPR023214">
    <property type="entry name" value="HAD_sf"/>
</dbReference>
<dbReference type="InterPro" id="IPR027417">
    <property type="entry name" value="P-loop_NTPase"/>
</dbReference>
<dbReference type="AlphaFoldDB" id="A0A9P8IBE5"/>
<dbReference type="PANTHER" id="PTHR43344:SF20">
    <property type="entry name" value="URACIL PHOSPHORIBOSYLTRANSFERASE"/>
    <property type="match status" value="1"/>
</dbReference>
<feature type="domain" description="Phosphoribosyltransferase" evidence="2">
    <location>
        <begin position="505"/>
        <end position="701"/>
    </location>
</feature>
<sequence>MPDNCKNASSGMSSPTADSQLNQSTALESRPAPDNKAVVVGLYGVPGSGKTFLLDQLRRQLGQECFAFYEGSKMIATVVPGGLDAFQKLGEQEKVHYRQLAIDTIGKKCADSGQVAVVAGHFMFWPQEEEAGCPVYTQNDLDTFTHILYLDVPAEVVAQYHLDDTGRSRPSTSVAHLRKWQQAEKTQLRRLCRHHGILFSLVSPRPTLLDRALTLLRDFLHHTEEYNLSLAETRLDETLVTGQGQPETVLVMDADKTLAAEDTGTLFWKRAPSSRRPGGDDCPLKTLFSSPLGYSYTAFRQATLLYEETADDQEFDALCRDVASAVTMHAEFVSLLRLIAEKEHVGAVIVSCGLRGVWEKVLEREGLSQTVKVIGGGRIADGLVVTAAVKAALVARLQGAHQTYVWAFGDSPLDLEMLSKADQAIVVVGEEQARSKTMDAALMNAIDNDGLRARQAVLPSNASPRLDTTKLPLIQLTDHEFVDSVLCRRIQHPCIQASIQVLHATDRNAAKLLMTPTRDAKVAGPVLREAHHRVGWYLATEFLADVIGIEEYPIAHVQGHHTSGYRLLHEQRTSIVALMRGGEAMALGVNEAIPLAMFVHASRPGDIMLHHLQGQHTVVLVDSVVNSGKTVVQFVQHIRNLHATIRIVVIAGVVQAQSVSGGILAQALACHAGLGLVALRLSDNKFTGRGTTDTGNRLFNTTHLP</sequence>
<accession>A0A9P8IBE5</accession>
<evidence type="ECO:0000259" key="2">
    <source>
        <dbReference type="Pfam" id="PF14681"/>
    </source>
</evidence>
<dbReference type="Proteomes" id="UP000698800">
    <property type="component" value="Unassembled WGS sequence"/>
</dbReference>
<evidence type="ECO:0000256" key="1">
    <source>
        <dbReference type="SAM" id="MobiDB-lite"/>
    </source>
</evidence>
<dbReference type="PANTHER" id="PTHR43344">
    <property type="entry name" value="PHOSPHOSERINE PHOSPHATASE"/>
    <property type="match status" value="1"/>
</dbReference>
<proteinExistence type="predicted"/>
<dbReference type="Gene3D" id="3.40.50.300">
    <property type="entry name" value="P-loop containing nucleotide triphosphate hydrolases"/>
    <property type="match status" value="1"/>
</dbReference>
<dbReference type="CDD" id="cd06223">
    <property type="entry name" value="PRTases_typeI"/>
    <property type="match status" value="1"/>
</dbReference>
<dbReference type="Pfam" id="PF13207">
    <property type="entry name" value="AAA_17"/>
    <property type="match status" value="1"/>
</dbReference>
<dbReference type="Pfam" id="PF14681">
    <property type="entry name" value="UPRTase"/>
    <property type="match status" value="1"/>
</dbReference>
<organism evidence="3 4">
    <name type="scientific">Glutinoglossum americanum</name>
    <dbReference type="NCBI Taxonomy" id="1670608"/>
    <lineage>
        <taxon>Eukaryota</taxon>
        <taxon>Fungi</taxon>
        <taxon>Dikarya</taxon>
        <taxon>Ascomycota</taxon>
        <taxon>Pezizomycotina</taxon>
        <taxon>Geoglossomycetes</taxon>
        <taxon>Geoglossales</taxon>
        <taxon>Geoglossaceae</taxon>
        <taxon>Glutinoglossum</taxon>
    </lineage>
</organism>
<comment type="caution">
    <text evidence="3">The sequence shown here is derived from an EMBL/GenBank/DDBJ whole genome shotgun (WGS) entry which is preliminary data.</text>
</comment>
<dbReference type="GO" id="GO:0036424">
    <property type="term" value="F:L-phosphoserine phosphatase activity"/>
    <property type="evidence" value="ECO:0007669"/>
    <property type="project" value="TreeGrafter"/>
</dbReference>
<dbReference type="InterPro" id="IPR000836">
    <property type="entry name" value="PRTase_dom"/>
</dbReference>
<keyword evidence="4" id="KW-1185">Reference proteome</keyword>
<feature type="compositionally biased region" description="Polar residues" evidence="1">
    <location>
        <begin position="1"/>
        <end position="27"/>
    </location>
</feature>
<evidence type="ECO:0000313" key="4">
    <source>
        <dbReference type="Proteomes" id="UP000698800"/>
    </source>
</evidence>
<reference evidence="3" key="1">
    <citation type="submission" date="2021-03" db="EMBL/GenBank/DDBJ databases">
        <title>Comparative genomics and phylogenomic investigation of the class Geoglossomycetes provide insights into ecological specialization and systematics.</title>
        <authorList>
            <person name="Melie T."/>
            <person name="Pirro S."/>
            <person name="Miller A.N."/>
            <person name="Quandt A."/>
        </authorList>
    </citation>
    <scope>NUCLEOTIDE SEQUENCE</scope>
    <source>
        <strain evidence="3">GBOQ0MN5Z8</strain>
    </source>
</reference>
<dbReference type="GO" id="GO:0006564">
    <property type="term" value="P:L-serine biosynthetic process"/>
    <property type="evidence" value="ECO:0007669"/>
    <property type="project" value="TreeGrafter"/>
</dbReference>
<feature type="region of interest" description="Disordered" evidence="1">
    <location>
        <begin position="1"/>
        <end position="32"/>
    </location>
</feature>
<dbReference type="Gene3D" id="3.40.50.2020">
    <property type="match status" value="1"/>
</dbReference>
<dbReference type="Gene3D" id="3.40.50.1000">
    <property type="entry name" value="HAD superfamily/HAD-like"/>
    <property type="match status" value="1"/>
</dbReference>
<dbReference type="GO" id="GO:0000287">
    <property type="term" value="F:magnesium ion binding"/>
    <property type="evidence" value="ECO:0007669"/>
    <property type="project" value="TreeGrafter"/>
</dbReference>
<dbReference type="EMBL" id="JAGHQL010000020">
    <property type="protein sequence ID" value="KAH0544338.1"/>
    <property type="molecule type" value="Genomic_DNA"/>
</dbReference>
<dbReference type="InterPro" id="IPR050582">
    <property type="entry name" value="HAD-like_SerB"/>
</dbReference>
<dbReference type="SUPFAM" id="SSF52540">
    <property type="entry name" value="P-loop containing nucleoside triphosphate hydrolases"/>
    <property type="match status" value="1"/>
</dbReference>
<dbReference type="Pfam" id="PF12710">
    <property type="entry name" value="HAD"/>
    <property type="match status" value="1"/>
</dbReference>
<dbReference type="GO" id="GO:0005737">
    <property type="term" value="C:cytoplasm"/>
    <property type="evidence" value="ECO:0007669"/>
    <property type="project" value="TreeGrafter"/>
</dbReference>
<dbReference type="InterPro" id="IPR029057">
    <property type="entry name" value="PRTase-like"/>
</dbReference>
<dbReference type="OrthoDB" id="5416609at2759"/>
<dbReference type="SUPFAM" id="SSF56784">
    <property type="entry name" value="HAD-like"/>
    <property type="match status" value="1"/>
</dbReference>
<name>A0A9P8IBE5_9PEZI</name>
<dbReference type="SUPFAM" id="SSF53271">
    <property type="entry name" value="PRTase-like"/>
    <property type="match status" value="1"/>
</dbReference>
<evidence type="ECO:0000313" key="3">
    <source>
        <dbReference type="EMBL" id="KAH0544338.1"/>
    </source>
</evidence>
<dbReference type="InterPro" id="IPR036412">
    <property type="entry name" value="HAD-like_sf"/>
</dbReference>
<gene>
    <name evidence="3" type="ORF">FGG08_001479</name>
</gene>